<feature type="compositionally biased region" description="Basic and acidic residues" evidence="1">
    <location>
        <begin position="509"/>
        <end position="612"/>
    </location>
</feature>
<keyword evidence="3" id="KW-1185">Reference proteome</keyword>
<dbReference type="AlphaFoldDB" id="A0AA38R7A4"/>
<evidence type="ECO:0000313" key="3">
    <source>
        <dbReference type="Proteomes" id="UP001174691"/>
    </source>
</evidence>
<feature type="compositionally biased region" description="Basic and acidic residues" evidence="1">
    <location>
        <begin position="654"/>
        <end position="673"/>
    </location>
</feature>
<feature type="compositionally biased region" description="Low complexity" evidence="1">
    <location>
        <begin position="846"/>
        <end position="877"/>
    </location>
</feature>
<evidence type="ECO:0000313" key="2">
    <source>
        <dbReference type="EMBL" id="KAJ9131400.1"/>
    </source>
</evidence>
<comment type="caution">
    <text evidence="2">The sequence shown here is derived from an EMBL/GenBank/DDBJ whole genome shotgun (WGS) entry which is preliminary data.</text>
</comment>
<proteinExistence type="predicted"/>
<dbReference type="Proteomes" id="UP001174691">
    <property type="component" value="Unassembled WGS sequence"/>
</dbReference>
<accession>A0AA38R7A4</accession>
<dbReference type="GO" id="GO:0070941">
    <property type="term" value="P:eisosome assembly"/>
    <property type="evidence" value="ECO:0007669"/>
    <property type="project" value="TreeGrafter"/>
</dbReference>
<dbReference type="EMBL" id="JANBVN010000236">
    <property type="protein sequence ID" value="KAJ9131400.1"/>
    <property type="molecule type" value="Genomic_DNA"/>
</dbReference>
<protein>
    <submittedName>
        <fullName evidence="2">Eisosome protein 1 protein</fullName>
    </submittedName>
</protein>
<feature type="compositionally biased region" description="Low complexity" evidence="1">
    <location>
        <begin position="619"/>
        <end position="651"/>
    </location>
</feature>
<evidence type="ECO:0000256" key="1">
    <source>
        <dbReference type="SAM" id="MobiDB-lite"/>
    </source>
</evidence>
<feature type="compositionally biased region" description="Low complexity" evidence="1">
    <location>
        <begin position="293"/>
        <end position="303"/>
    </location>
</feature>
<feature type="compositionally biased region" description="Low complexity" evidence="1">
    <location>
        <begin position="786"/>
        <end position="797"/>
    </location>
</feature>
<organism evidence="2 3">
    <name type="scientific">Coniochaeta hoffmannii</name>
    <dbReference type="NCBI Taxonomy" id="91930"/>
    <lineage>
        <taxon>Eukaryota</taxon>
        <taxon>Fungi</taxon>
        <taxon>Dikarya</taxon>
        <taxon>Ascomycota</taxon>
        <taxon>Pezizomycotina</taxon>
        <taxon>Sordariomycetes</taxon>
        <taxon>Sordariomycetidae</taxon>
        <taxon>Coniochaetales</taxon>
        <taxon>Coniochaetaceae</taxon>
        <taxon>Coniochaeta</taxon>
    </lineage>
</organism>
<sequence length="929" mass="99861">MMQTVSANEQSHIPPGHSGRLQYATAKELPSYPSLGLKEDGAAAGAAASLGWANQKPVELWKPSSSSSASVAAHLANDHQRNIEPWKPSSSASAASAALLANGYKMPPIRETQRSSAPYQAANLAAASAASALHSPRPDAVTPRSTWGNSAANQAFHAANASSPRSPQAEDSYALSRRESLRGARGAVAAARPRSISTPQKYTYPDQENASANALSAAAAVSHQASVRSKYDEAGSIPYTNMAREMFTSRPPVKLEVEEKQHADSLHASAVAMAKRMYTQQQKAIESAKNHDASAAARTSTSRHGAVSPVSSVEQTTGFPNLQEAAYRLAQERLAKLQDEHQKERSYQEYYGAAHAQRNSGRLGSIRGKLTRRRSSSDGDLVDDRKRSQQIRQEMSMFNTTLSKVDEEKRTKARQALLAAAQRNVKAQMEGMDQRLYEDTGRVRPSRLNDWEMKAHSAALLKVDSGRDPNEGKIDLGAGVFMTQEEVNAIAAKRIQPVLDDIDRKAEAERERQLAAKLDEEHRQEELEREKGREKEVQDIHKKIKDQQKDEEKRIKAEAKAAEKARKEQEKAAKAEEKRKAKEEKHKSKEAAKPVAAELKERAAEEDRHDEAEPSTQTAALVAPVLPVAVAVAPAESSTPTAPAAAEASPAEVEESKAKAEEEKPTKQPEERRRSKFLKKPLALDLRKKHATKDDQSQPPPPATAPLERREPVESPTTTQPTTVARERSHSFSGRRGSSSPPLDDEPRSGTSKIKNWFSSHFSRPRTKSTASAPGGAEDKTPSPDAATATATTTGEAGFIGGAALRRRTDSSSSSSASSLRDVALAGVGGRDAATASARKEQGLPSTSTAAAADREASPSSASSARSVSSLSSSSSSEVEGEGGDTFVEAREEVAARPITPPPAPRDPAGIARLSVSPGRGSRFSEVLD</sequence>
<dbReference type="Pfam" id="PF12757">
    <property type="entry name" value="Eisosome1"/>
    <property type="match status" value="1"/>
</dbReference>
<feature type="region of interest" description="Disordered" evidence="1">
    <location>
        <begin position="158"/>
        <end position="178"/>
    </location>
</feature>
<feature type="region of interest" description="Disordered" evidence="1">
    <location>
        <begin position="290"/>
        <end position="315"/>
    </location>
</feature>
<feature type="region of interest" description="Disordered" evidence="1">
    <location>
        <begin position="509"/>
        <end position="929"/>
    </location>
</feature>
<name>A0AA38R7A4_9PEZI</name>
<reference evidence="2" key="1">
    <citation type="submission" date="2022-07" db="EMBL/GenBank/DDBJ databases">
        <title>Fungi with potential for degradation of polypropylene.</title>
        <authorList>
            <person name="Gostincar C."/>
        </authorList>
    </citation>
    <scope>NUCLEOTIDE SEQUENCE</scope>
    <source>
        <strain evidence="2">EXF-13287</strain>
    </source>
</reference>
<feature type="compositionally biased region" description="Low complexity" evidence="1">
    <location>
        <begin position="811"/>
        <end position="826"/>
    </location>
</feature>
<dbReference type="PANTHER" id="PTHR28298">
    <property type="entry name" value="EISOSOME PROTEIN 1"/>
    <property type="match status" value="1"/>
</dbReference>
<dbReference type="InterPro" id="IPR024527">
    <property type="entry name" value="Eisosome1"/>
</dbReference>
<gene>
    <name evidence="2" type="ORF">NKR19_g9537</name>
</gene>
<feature type="region of interest" description="Disordered" evidence="1">
    <location>
        <begin position="355"/>
        <end position="388"/>
    </location>
</feature>
<feature type="compositionally biased region" description="Low complexity" evidence="1">
    <location>
        <begin position="731"/>
        <end position="740"/>
    </location>
</feature>
<dbReference type="PANTHER" id="PTHR28298:SF1">
    <property type="entry name" value="EISOSOME PROTEIN 1"/>
    <property type="match status" value="1"/>
</dbReference>
<feature type="compositionally biased region" description="Polar residues" evidence="1">
    <location>
        <begin position="749"/>
        <end position="772"/>
    </location>
</feature>